<evidence type="ECO:0000313" key="4">
    <source>
        <dbReference type="EMBL" id="CAL4773431.1"/>
    </source>
</evidence>
<feature type="region of interest" description="Disordered" evidence="1">
    <location>
        <begin position="926"/>
        <end position="971"/>
    </location>
</feature>
<accession>A0A9P1FQS8</accession>
<reference evidence="3" key="1">
    <citation type="submission" date="2022-10" db="EMBL/GenBank/DDBJ databases">
        <authorList>
            <person name="Chen Y."/>
            <person name="Dougan E. K."/>
            <person name="Chan C."/>
            <person name="Rhodes N."/>
            <person name="Thang M."/>
        </authorList>
    </citation>
    <scope>NUCLEOTIDE SEQUENCE</scope>
</reference>
<dbReference type="InterPro" id="IPR035979">
    <property type="entry name" value="RBD_domain_sf"/>
</dbReference>
<protein>
    <submittedName>
        <fullName evidence="4">Protein MEI2-like 3 (AML3) (MEI2-like protein 3)</fullName>
    </submittedName>
</protein>
<feature type="region of interest" description="Disordered" evidence="1">
    <location>
        <begin position="624"/>
        <end position="669"/>
    </location>
</feature>
<feature type="compositionally biased region" description="Polar residues" evidence="1">
    <location>
        <begin position="647"/>
        <end position="659"/>
    </location>
</feature>
<organism evidence="3">
    <name type="scientific">Cladocopium goreaui</name>
    <dbReference type="NCBI Taxonomy" id="2562237"/>
    <lineage>
        <taxon>Eukaryota</taxon>
        <taxon>Sar</taxon>
        <taxon>Alveolata</taxon>
        <taxon>Dinophyceae</taxon>
        <taxon>Suessiales</taxon>
        <taxon>Symbiodiniaceae</taxon>
        <taxon>Cladocopium</taxon>
    </lineage>
</organism>
<proteinExistence type="predicted"/>
<comment type="caution">
    <text evidence="3">The sequence shown here is derived from an EMBL/GenBank/DDBJ whole genome shotgun (WGS) entry which is preliminary data.</text>
</comment>
<evidence type="ECO:0000259" key="2">
    <source>
        <dbReference type="Pfam" id="PF04059"/>
    </source>
</evidence>
<feature type="domain" description="Mei2-like C-terminal RNA recognition motif" evidence="2">
    <location>
        <begin position="674"/>
        <end position="767"/>
    </location>
</feature>
<dbReference type="EMBL" id="CAMXCT010001047">
    <property type="protein sequence ID" value="CAI3986119.1"/>
    <property type="molecule type" value="Genomic_DNA"/>
</dbReference>
<dbReference type="Proteomes" id="UP001152797">
    <property type="component" value="Unassembled WGS sequence"/>
</dbReference>
<evidence type="ECO:0000256" key="1">
    <source>
        <dbReference type="SAM" id="MobiDB-lite"/>
    </source>
</evidence>
<dbReference type="EMBL" id="CAMXCT030001047">
    <property type="protein sequence ID" value="CAL4773431.1"/>
    <property type="molecule type" value="Genomic_DNA"/>
</dbReference>
<dbReference type="Pfam" id="PF04059">
    <property type="entry name" value="RRM_2"/>
    <property type="match status" value="2"/>
</dbReference>
<reference evidence="4 5" key="2">
    <citation type="submission" date="2024-05" db="EMBL/GenBank/DDBJ databases">
        <authorList>
            <person name="Chen Y."/>
            <person name="Shah S."/>
            <person name="Dougan E. K."/>
            <person name="Thang M."/>
            <person name="Chan C."/>
        </authorList>
    </citation>
    <scope>NUCLEOTIDE SEQUENCE [LARGE SCALE GENOMIC DNA]</scope>
</reference>
<dbReference type="InterPro" id="IPR012677">
    <property type="entry name" value="Nucleotide-bd_a/b_plait_sf"/>
</dbReference>
<dbReference type="OrthoDB" id="428502at2759"/>
<sequence length="1103" mass="123244">MDQQATRDGLRVSFTQVLNEAVFSKNVLLQYGGYSPYEALFGRTPPMLDVMTAEDDQEREHPARLRSIAVQAMIQASAEDRIRRANATKSRPAGELKDMQVGDLVDIYRPTISKDVPRWHGPASITDLTALTDGIIGVRWQGRNLQVRVQDARRALAFAYAPAFFGGANSPIEVLKVAAESFKGCMRVGWFRKNDRWLPCEGNKEYSEVLHAGLHVGAVNLQLIGVFSLRFGHGMKTISGKKDVKGRLVAQGFQDRQSLSTFAGDKDGPKIGNNPIQILEFVSKKQSRVCRSTFTAELYAALDLVALANTINLAMTEVLTGSKSASMMADIQETGTNALESDLFLDARAVFDCIVATDTKTTTDKLMLVHALKLKEILAMRVASRLCWIDTLDMLSDGLNKGSVARDPIRNACVHGQWKILHEFKQHVEARTCLYNHLLGRSFRSTSANSIAMEPSANFRRCSAEQKGKHAALDRQVFVRDGAAVDKAWKKFDGFDRWALPTAKVCQVGWSGPHQGFQAHVERYRNSPVMHKSVPDCYKPMIFKNGIRKPFPRPTKKVKESTCVTDHSDVETLESCANVVVKGSFLDLDDQCLMRQYRKLRRVMSDSILVGVLDVPEVYEPGRFSNDVEKARPKAQQTPPEQEKTPAATQPKTSRSQVTGKAAKDEESCRKVQRTTVMLRNLPNNYTRDMFLSLLDEEGLSELYDFVYLPMDFCRDANLGYAFVNLVDGAAVGKAWKKFDGFDRWALPTAKVCQVGWSGPHQGFQAHVERYRNSPVMHKSVPDCYKPMIFKNGIHQAALCDVVSARKRYHWVPGLLCLSPIHFLAMSPQSLAKSMSVHSNTESTCVTDHSDVETLESCSSRPLSPCQTCTAEMEGETGANVVVKGSFLDLDDQCLMRQYRKLRRVMSDSILVGVLDVPEVYEPGRFSNDVEKARPKAQQTPPEQEKTPAATQPKTSRSQVTGKAAKDEESCRKVQRTTVMLRNLPNNYTRDMFLSLLDEEGLSELYDFVYLPMDFCRDANLGYAFVNLVDGAAVDKAWKKFDGFDRWALPTAKVGPKFAKSSMTQGWYVKWVGAVHIKAFKPMLSDIATVLLCTRVCQTVTSP</sequence>
<dbReference type="InterPro" id="IPR007201">
    <property type="entry name" value="Mei2-like_Rrm_C"/>
</dbReference>
<feature type="compositionally biased region" description="Polar residues" evidence="1">
    <location>
        <begin position="949"/>
        <end position="961"/>
    </location>
</feature>
<keyword evidence="5" id="KW-1185">Reference proteome</keyword>
<gene>
    <name evidence="3" type="ORF">C1SCF055_LOCUS13496</name>
</gene>
<dbReference type="EMBL" id="CAMXCT020001047">
    <property type="protein sequence ID" value="CAL1139494.1"/>
    <property type="molecule type" value="Genomic_DNA"/>
</dbReference>
<dbReference type="Gene3D" id="3.30.70.330">
    <property type="match status" value="2"/>
</dbReference>
<evidence type="ECO:0000313" key="3">
    <source>
        <dbReference type="EMBL" id="CAI3986119.1"/>
    </source>
</evidence>
<dbReference type="GO" id="GO:0003676">
    <property type="term" value="F:nucleic acid binding"/>
    <property type="evidence" value="ECO:0007669"/>
    <property type="project" value="InterPro"/>
</dbReference>
<evidence type="ECO:0000313" key="5">
    <source>
        <dbReference type="Proteomes" id="UP001152797"/>
    </source>
</evidence>
<name>A0A9P1FQS8_9DINO</name>
<feature type="domain" description="Mei2-like C-terminal RNA recognition motif" evidence="2">
    <location>
        <begin position="976"/>
        <end position="1043"/>
    </location>
</feature>
<dbReference type="AlphaFoldDB" id="A0A9P1FQS8"/>
<dbReference type="SUPFAM" id="SSF54928">
    <property type="entry name" value="RNA-binding domain, RBD"/>
    <property type="match status" value="1"/>
</dbReference>